<protein>
    <submittedName>
        <fullName evidence="11">Membrane-bound O-acyltransferase family MBOAT</fullName>
    </submittedName>
</protein>
<dbReference type="EMBL" id="AKWE02000043">
    <property type="protein sequence ID" value="EMO59156.1"/>
    <property type="molecule type" value="Genomic_DNA"/>
</dbReference>
<feature type="transmembrane region" description="Helical" evidence="10">
    <location>
        <begin position="388"/>
        <end position="410"/>
    </location>
</feature>
<dbReference type="InterPro" id="IPR051085">
    <property type="entry name" value="MB_O-acyltransferase"/>
</dbReference>
<keyword evidence="6 10" id="KW-1133">Transmembrane helix</keyword>
<dbReference type="GO" id="GO:0016746">
    <property type="term" value="F:acyltransferase activity"/>
    <property type="evidence" value="ECO:0007669"/>
    <property type="project" value="UniProtKB-KW"/>
</dbReference>
<feature type="transmembrane region" description="Helical" evidence="10">
    <location>
        <begin position="14"/>
        <end position="34"/>
    </location>
</feature>
<feature type="transmembrane region" description="Helical" evidence="10">
    <location>
        <begin position="431"/>
        <end position="453"/>
    </location>
</feature>
<evidence type="ECO:0000256" key="4">
    <source>
        <dbReference type="ARBA" id="ARBA00022679"/>
    </source>
</evidence>
<comment type="subcellular location">
    <subcellularLocation>
        <location evidence="1">Cell membrane</location>
        <topology evidence="1">Multi-pass membrane protein</topology>
    </subcellularLocation>
</comment>
<accession>M6VVI1</accession>
<comment type="similarity">
    <text evidence="2 9">Belongs to the membrane-bound acyltransferase family.</text>
</comment>
<evidence type="ECO:0000313" key="12">
    <source>
        <dbReference type="Proteomes" id="UP000012149"/>
    </source>
</evidence>
<evidence type="ECO:0000256" key="2">
    <source>
        <dbReference type="ARBA" id="ARBA00010323"/>
    </source>
</evidence>
<feature type="transmembrane region" description="Helical" evidence="10">
    <location>
        <begin position="69"/>
        <end position="85"/>
    </location>
</feature>
<dbReference type="PIRSF" id="PIRSF016636">
    <property type="entry name" value="AlgI_DltB"/>
    <property type="match status" value="1"/>
</dbReference>
<dbReference type="Pfam" id="PF03062">
    <property type="entry name" value="MBOAT"/>
    <property type="match status" value="1"/>
</dbReference>
<dbReference type="AlphaFoldDB" id="M6VVI1"/>
<organism evidence="11 12">
    <name type="scientific">Leptospira santarosai str. CBC1416</name>
    <dbReference type="NCBI Taxonomy" id="1193059"/>
    <lineage>
        <taxon>Bacteria</taxon>
        <taxon>Pseudomonadati</taxon>
        <taxon>Spirochaetota</taxon>
        <taxon>Spirochaetia</taxon>
        <taxon>Leptospirales</taxon>
        <taxon>Leptospiraceae</taxon>
        <taxon>Leptospira</taxon>
    </lineage>
</organism>
<evidence type="ECO:0000256" key="7">
    <source>
        <dbReference type="ARBA" id="ARBA00023136"/>
    </source>
</evidence>
<evidence type="ECO:0000256" key="8">
    <source>
        <dbReference type="ARBA" id="ARBA00023315"/>
    </source>
</evidence>
<dbReference type="PIRSF" id="PIRSF500217">
    <property type="entry name" value="AlgI"/>
    <property type="match status" value="1"/>
</dbReference>
<proteinExistence type="inferred from homology"/>
<feature type="transmembrane region" description="Helical" evidence="10">
    <location>
        <begin position="248"/>
        <end position="266"/>
    </location>
</feature>
<dbReference type="Proteomes" id="UP000012149">
    <property type="component" value="Unassembled WGS sequence"/>
</dbReference>
<feature type="transmembrane region" description="Helical" evidence="10">
    <location>
        <begin position="174"/>
        <end position="193"/>
    </location>
</feature>
<evidence type="ECO:0000256" key="10">
    <source>
        <dbReference type="SAM" id="Phobius"/>
    </source>
</evidence>
<dbReference type="PANTHER" id="PTHR13285">
    <property type="entry name" value="ACYLTRANSFERASE"/>
    <property type="match status" value="1"/>
</dbReference>
<keyword evidence="8 9" id="KW-0012">Acyltransferase</keyword>
<evidence type="ECO:0000256" key="9">
    <source>
        <dbReference type="PIRNR" id="PIRNR016636"/>
    </source>
</evidence>
<comment type="caution">
    <text evidence="11">The sequence shown here is derived from an EMBL/GenBank/DDBJ whole genome shotgun (WGS) entry which is preliminary data.</text>
</comment>
<sequence length="497" mass="57715">MKKDRGDRSGANDLLFPTLEFFVFFIFVFLVYWYLIPYLFGNDTKALSLTHFFLLVVSYYFYMSWDWRFGGLILLSTVIDFVLAAKIGSSQDGRTRFALITISLILNLVFILGFFKYYNFFADSINLFLGHFGVKNALPILRVILPVGISFYTFQSLSYTIDVYRRQILPEKSFLRFALFVSFFPQLVAGPIVTAKTFLPQLDTAKNLTEIRFRKAIRYFILGYIKKVVLSDNAAPIVEKIFGHPENFGTVALWLGATLFLIQIYCDFSGYTDMAYASALLLGYELPENFRMPFIARSVTEHWRRWHMTLSTWLRDYVYISLGGNRAGVLRHRFNLWFTMFVAGFWHGAAWTFIIWGSCQGTILLLEALYGSLKEKHFRDFRILPDKILAPIQIILTCFVSVAVGTWFRAESFTKGWVMLKKMFVYSEGGLRPYMLKTGIPVVLCVIAGQWLGYFIFEKNKEWNPPVWLEFSFYPIVAVILALLTPDLELPFIYFQF</sequence>
<feature type="transmembrane region" description="Helical" evidence="10">
    <location>
        <begin position="97"/>
        <end position="117"/>
    </location>
</feature>
<name>M6VVI1_9LEPT</name>
<feature type="transmembrane region" description="Helical" evidence="10">
    <location>
        <begin position="336"/>
        <end position="356"/>
    </location>
</feature>
<keyword evidence="4 9" id="KW-0808">Transferase</keyword>
<reference evidence="11 12" key="1">
    <citation type="submission" date="2013-01" db="EMBL/GenBank/DDBJ databases">
        <authorList>
            <person name="Harkins D.M."/>
            <person name="Durkin A.S."/>
            <person name="Brinkac L.M."/>
            <person name="Haft D.H."/>
            <person name="Selengut J.D."/>
            <person name="Sanka R."/>
            <person name="DePew J."/>
            <person name="Purushe J."/>
            <person name="Matthias M.A."/>
            <person name="Vinetz J.M."/>
            <person name="Sutton G.G."/>
            <person name="Nierman W.C."/>
            <person name="Fouts D.E."/>
        </authorList>
    </citation>
    <scope>NUCLEOTIDE SEQUENCE [LARGE SCALE GENOMIC DNA]</scope>
    <source>
        <strain evidence="11 12">CBC1416</strain>
    </source>
</reference>
<dbReference type="InterPro" id="IPR024194">
    <property type="entry name" value="Ac/AlaTfrase_AlgI/DltB"/>
</dbReference>
<dbReference type="GO" id="GO:0005886">
    <property type="term" value="C:plasma membrane"/>
    <property type="evidence" value="ECO:0007669"/>
    <property type="project" value="UniProtKB-SubCell"/>
</dbReference>
<keyword evidence="3 9" id="KW-1003">Cell membrane</keyword>
<evidence type="ECO:0000256" key="1">
    <source>
        <dbReference type="ARBA" id="ARBA00004651"/>
    </source>
</evidence>
<evidence type="ECO:0000313" key="11">
    <source>
        <dbReference type="EMBL" id="EMO59156.1"/>
    </source>
</evidence>
<evidence type="ECO:0000256" key="5">
    <source>
        <dbReference type="ARBA" id="ARBA00022692"/>
    </source>
</evidence>
<gene>
    <name evidence="11" type="ORF">LEP1GSC161_0573</name>
</gene>
<keyword evidence="5 10" id="KW-0812">Transmembrane</keyword>
<evidence type="ECO:0000256" key="3">
    <source>
        <dbReference type="ARBA" id="ARBA00022475"/>
    </source>
</evidence>
<feature type="transmembrane region" description="Helical" evidence="10">
    <location>
        <begin position="137"/>
        <end position="154"/>
    </location>
</feature>
<keyword evidence="7 9" id="KW-0472">Membrane</keyword>
<dbReference type="PANTHER" id="PTHR13285:SF23">
    <property type="entry name" value="TEICHOIC ACID D-ALANYLTRANSFERASE"/>
    <property type="match status" value="1"/>
</dbReference>
<dbReference type="GO" id="GO:0042121">
    <property type="term" value="P:alginic acid biosynthetic process"/>
    <property type="evidence" value="ECO:0007669"/>
    <property type="project" value="InterPro"/>
</dbReference>
<feature type="transmembrane region" description="Helical" evidence="10">
    <location>
        <begin position="473"/>
        <end position="495"/>
    </location>
</feature>
<dbReference type="InterPro" id="IPR004299">
    <property type="entry name" value="MBOAT_fam"/>
</dbReference>
<evidence type="ECO:0000256" key="6">
    <source>
        <dbReference type="ARBA" id="ARBA00022989"/>
    </source>
</evidence>
<dbReference type="InterPro" id="IPR028362">
    <property type="entry name" value="AlgI"/>
</dbReference>